<feature type="compositionally biased region" description="Basic and acidic residues" evidence="1">
    <location>
        <begin position="76"/>
        <end position="88"/>
    </location>
</feature>
<comment type="caution">
    <text evidence="2">The sequence shown here is derived from an EMBL/GenBank/DDBJ whole genome shotgun (WGS) entry which is preliminary data.</text>
</comment>
<gene>
    <name evidence="2" type="ORF">QVN42_13290</name>
</gene>
<feature type="region of interest" description="Disordered" evidence="1">
    <location>
        <begin position="76"/>
        <end position="109"/>
    </location>
</feature>
<name>A0AAW7K0J9_9GAMM</name>
<dbReference type="RefSeq" id="WP_235601012.1">
    <property type="nucleotide sequence ID" value="NZ_JAUEHU010000012.1"/>
</dbReference>
<accession>A0AAW7K0J9</accession>
<proteinExistence type="predicted"/>
<dbReference type="EMBL" id="JAUEHU010000012">
    <property type="protein sequence ID" value="MDN0088339.1"/>
    <property type="molecule type" value="Genomic_DNA"/>
</dbReference>
<reference evidence="2" key="1">
    <citation type="submission" date="2023-06" db="EMBL/GenBank/DDBJ databases">
        <authorList>
            <person name="Polev D.E."/>
            <person name="Saitova A.T."/>
            <person name="Bogumilchik E.A."/>
            <person name="Kokorina G.I."/>
            <person name="Voskresenskaia E.A."/>
        </authorList>
    </citation>
    <scope>NUCLEOTIDE SEQUENCE</scope>
    <source>
        <strain evidence="2">2145 StPb PI</strain>
    </source>
</reference>
<organism evidence="2 3">
    <name type="scientific">Yersinia nurmii</name>
    <dbReference type="NCBI Taxonomy" id="685706"/>
    <lineage>
        <taxon>Bacteria</taxon>
        <taxon>Pseudomonadati</taxon>
        <taxon>Pseudomonadota</taxon>
        <taxon>Gammaproteobacteria</taxon>
        <taxon>Enterobacterales</taxon>
        <taxon>Yersiniaceae</taxon>
        <taxon>Yersinia</taxon>
    </lineage>
</organism>
<sequence length="109" mass="11697">MASKSNMYVIGCKLPSGISFRHGDKVITLAGANSSALVNGFGITNDVPAEAWDEFAKVHQDSKFIRNGIIFAVSDEKSAKDASRENAKVKTGFEQASKETAGVTEDKEE</sequence>
<dbReference type="Proteomes" id="UP001167864">
    <property type="component" value="Unassembled WGS sequence"/>
</dbReference>
<evidence type="ECO:0000313" key="3">
    <source>
        <dbReference type="Proteomes" id="UP001167864"/>
    </source>
</evidence>
<evidence type="ECO:0008006" key="4">
    <source>
        <dbReference type="Google" id="ProtNLM"/>
    </source>
</evidence>
<protein>
    <recommendedName>
        <fullName evidence="4">Phage protein</fullName>
    </recommendedName>
</protein>
<evidence type="ECO:0000313" key="2">
    <source>
        <dbReference type="EMBL" id="MDN0088339.1"/>
    </source>
</evidence>
<evidence type="ECO:0000256" key="1">
    <source>
        <dbReference type="SAM" id="MobiDB-lite"/>
    </source>
</evidence>
<dbReference type="AlphaFoldDB" id="A0AAW7K0J9"/>